<name>A0A6C0F3Y0_9ZZZZ</name>
<organism evidence="1">
    <name type="scientific">viral metagenome</name>
    <dbReference type="NCBI Taxonomy" id="1070528"/>
    <lineage>
        <taxon>unclassified sequences</taxon>
        <taxon>metagenomes</taxon>
        <taxon>organismal metagenomes</taxon>
    </lineage>
</organism>
<protein>
    <recommendedName>
        <fullName evidence="2">RanBP2-type domain-containing protein</fullName>
    </recommendedName>
</protein>
<sequence>MPGKCDKCLNNLEIGLYQYINDSYCITTTNNEIVRSVFQDPDITNTGTKDNIKYCTNTDCNNYFNYPIAYKDINNNNNNNNNKSIVKKETHPVCSGCFIINDVGATECTNCGISIVPEEEDISISVINKEYRFTINDLDETINFYQNFICDNIIHNFTNIECKHCKTILKKGYIRINEIVDTENNIFNETIYICEEDTDDIVKTLKIEDINFNFKFKTLTSRISKNLLYCSSCFYGIFNNLKDMDVNLQEENEVVTVGWEEEVKVYPLVCSECLLINEPGINVCVHCDGELTPQI</sequence>
<accession>A0A6C0F3Y0</accession>
<dbReference type="EMBL" id="MN738741">
    <property type="protein sequence ID" value="QHT36396.1"/>
    <property type="molecule type" value="Genomic_DNA"/>
</dbReference>
<reference evidence="1" key="1">
    <citation type="journal article" date="2020" name="Nature">
        <title>Giant virus diversity and host interactions through global metagenomics.</title>
        <authorList>
            <person name="Schulz F."/>
            <person name="Roux S."/>
            <person name="Paez-Espino D."/>
            <person name="Jungbluth S."/>
            <person name="Walsh D.A."/>
            <person name="Denef V.J."/>
            <person name="McMahon K.D."/>
            <person name="Konstantinidis K.T."/>
            <person name="Eloe-Fadrosh E.A."/>
            <person name="Kyrpides N.C."/>
            <person name="Woyke T."/>
        </authorList>
    </citation>
    <scope>NUCLEOTIDE SEQUENCE</scope>
    <source>
        <strain evidence="1">GVMAG-S-ERX555931-87</strain>
    </source>
</reference>
<dbReference type="AlphaFoldDB" id="A0A6C0F3Y0"/>
<evidence type="ECO:0008006" key="2">
    <source>
        <dbReference type="Google" id="ProtNLM"/>
    </source>
</evidence>
<proteinExistence type="predicted"/>
<evidence type="ECO:0000313" key="1">
    <source>
        <dbReference type="EMBL" id="QHT36396.1"/>
    </source>
</evidence>